<dbReference type="AlphaFoldDB" id="A0A654M0A6"/>
<keyword evidence="1" id="KW-0472">Membrane</keyword>
<feature type="transmembrane region" description="Helical" evidence="1">
    <location>
        <begin position="97"/>
        <end position="116"/>
    </location>
</feature>
<dbReference type="Proteomes" id="UP000058925">
    <property type="component" value="Chromosome"/>
</dbReference>
<evidence type="ECO:0000313" key="2">
    <source>
        <dbReference type="EMBL" id="ALI37264.1"/>
    </source>
</evidence>
<name>A0A654M0A6_9ARCH</name>
<organism evidence="2 3">
    <name type="scientific">Candidatus Nitrosocosmicus oleophilus</name>
    <dbReference type="NCBI Taxonomy" id="1353260"/>
    <lineage>
        <taxon>Archaea</taxon>
        <taxon>Nitrososphaerota</taxon>
        <taxon>Nitrososphaeria</taxon>
        <taxon>Nitrososphaerales</taxon>
        <taxon>Nitrososphaeraceae</taxon>
        <taxon>Candidatus Nitrosocosmicus</taxon>
    </lineage>
</organism>
<dbReference type="KEGG" id="taa:NMY3_03077"/>
<keyword evidence="1" id="KW-0812">Transmembrane</keyword>
<sequence length="119" mass="14076">MIKAQKVNWFLNRSSVLAFLKYYLSPYSDESEAFYNKIFALVLVYLMVFCKFYSKVHSNSENLKLTLLDYSYDPIQTQFKILRKVIRSGSHTYVPNYWLHCGTSTLFPVWVIVMNYSSL</sequence>
<proteinExistence type="predicted"/>
<keyword evidence="1" id="KW-1133">Transmembrane helix</keyword>
<gene>
    <name evidence="2" type="ORF">NMY3_03077</name>
</gene>
<evidence type="ECO:0000256" key="1">
    <source>
        <dbReference type="SAM" id="Phobius"/>
    </source>
</evidence>
<reference evidence="3" key="1">
    <citation type="submission" date="2015-10" db="EMBL/GenBank/DDBJ databases">
        <title>Niche specialization of a soil ammonia-oxidizing archaeon, Candidatus Nitrosocosmicus oleophilus.</title>
        <authorList>
            <person name="Jung M.-Y."/>
            <person name="Rhee S.-K."/>
        </authorList>
    </citation>
    <scope>NUCLEOTIDE SEQUENCE [LARGE SCALE GENOMIC DNA]</scope>
    <source>
        <strain evidence="3">MY3</strain>
    </source>
</reference>
<keyword evidence="3" id="KW-1185">Reference proteome</keyword>
<accession>A0A654M0A6</accession>
<dbReference type="EMBL" id="CP012850">
    <property type="protein sequence ID" value="ALI37264.1"/>
    <property type="molecule type" value="Genomic_DNA"/>
</dbReference>
<protein>
    <submittedName>
        <fullName evidence="2">Uncharacterized protein</fullName>
    </submittedName>
</protein>
<evidence type="ECO:0000313" key="3">
    <source>
        <dbReference type="Proteomes" id="UP000058925"/>
    </source>
</evidence>